<dbReference type="Pfam" id="PF20597">
    <property type="entry name" value="pAdhesive_15"/>
    <property type="match status" value="1"/>
</dbReference>
<proteinExistence type="predicted"/>
<evidence type="ECO:0000259" key="3">
    <source>
        <dbReference type="Pfam" id="PF20597"/>
    </source>
</evidence>
<keyword evidence="2" id="KW-0732">Signal</keyword>
<keyword evidence="5" id="KW-1185">Reference proteome</keyword>
<dbReference type="NCBIfam" id="TIGR04215">
    <property type="entry name" value="choice_anch_A"/>
    <property type="match status" value="1"/>
</dbReference>
<dbReference type="InterPro" id="IPR026588">
    <property type="entry name" value="Choice_anch_A"/>
</dbReference>
<sequence>MRKFLTVAMTLALGLFVATSAFAVAIDLGDASKYNAFIKNDFKVTSSDTEGRIAVGGDFIVNGGYDVGAEITYLGMGEGPSLVVGGDIVKGNNQWGGSGFLNVYENHPSELGDIVHAGDVIDNGSSGGILGNLNKVNANDLPVDFDSAFAHLNKLSTDLMAATTHGDAVRDGNRAGAPLVFTPTPTSTPSDNVYVFNVTQEQLNANTDWFVEGVSDDATILFNITNPNNIAGKSNNQGGQCSQGQVGCVHFSQSNLSINGVLASSHLAGKGGYKDSTMTNNILYNFGDASQVNLASDLYGSVLAPNADIKANPSVIWGQVIGKSWEGNMQINYNPFTPVGSTPPTPVPTPATLWVFALALALLYVNRKSFIRVKRKPFAE</sequence>
<keyword evidence="1" id="KW-1133">Transmembrane helix</keyword>
<protein>
    <recommendedName>
        <fullName evidence="3">Choice-of-anchor A domain-containing protein</fullName>
    </recommendedName>
</protein>
<evidence type="ECO:0000313" key="5">
    <source>
        <dbReference type="Proteomes" id="UP001500021"/>
    </source>
</evidence>
<dbReference type="Proteomes" id="UP001500021">
    <property type="component" value="Unassembled WGS sequence"/>
</dbReference>
<evidence type="ECO:0000256" key="2">
    <source>
        <dbReference type="SAM" id="SignalP"/>
    </source>
</evidence>
<accession>A0ABN1L263</accession>
<name>A0ABN1L263_9GAMM</name>
<reference evidence="4 5" key="1">
    <citation type="journal article" date="2019" name="Int. J. Syst. Evol. Microbiol.">
        <title>The Global Catalogue of Microorganisms (GCM) 10K type strain sequencing project: providing services to taxonomists for standard genome sequencing and annotation.</title>
        <authorList>
            <consortium name="The Broad Institute Genomics Platform"/>
            <consortium name="The Broad Institute Genome Sequencing Center for Infectious Disease"/>
            <person name="Wu L."/>
            <person name="Ma J."/>
        </authorList>
    </citation>
    <scope>NUCLEOTIDE SEQUENCE [LARGE SCALE GENOMIC DNA]</scope>
    <source>
        <strain evidence="4 5">JCM 15608</strain>
    </source>
</reference>
<evidence type="ECO:0000256" key="1">
    <source>
        <dbReference type="SAM" id="Phobius"/>
    </source>
</evidence>
<dbReference type="RefSeq" id="WP_343813624.1">
    <property type="nucleotide sequence ID" value="NZ_BAAAFA010000001.1"/>
</dbReference>
<feature type="signal peptide" evidence="2">
    <location>
        <begin position="1"/>
        <end position="23"/>
    </location>
</feature>
<feature type="transmembrane region" description="Helical" evidence="1">
    <location>
        <begin position="347"/>
        <end position="366"/>
    </location>
</feature>
<dbReference type="EMBL" id="BAAAFA010000001">
    <property type="protein sequence ID" value="GAA0810299.1"/>
    <property type="molecule type" value="Genomic_DNA"/>
</dbReference>
<feature type="domain" description="Choice-of-anchor A" evidence="3">
    <location>
        <begin position="28"/>
        <end position="333"/>
    </location>
</feature>
<evidence type="ECO:0000313" key="4">
    <source>
        <dbReference type="EMBL" id="GAA0810299.1"/>
    </source>
</evidence>
<comment type="caution">
    <text evidence="4">The sequence shown here is derived from an EMBL/GenBank/DDBJ whole genome shotgun (WGS) entry which is preliminary data.</text>
</comment>
<gene>
    <name evidence="4" type="ORF">GCM10009111_00950</name>
</gene>
<organism evidence="4 5">
    <name type="scientific">Colwellia asteriadis</name>
    <dbReference type="NCBI Taxonomy" id="517723"/>
    <lineage>
        <taxon>Bacteria</taxon>
        <taxon>Pseudomonadati</taxon>
        <taxon>Pseudomonadota</taxon>
        <taxon>Gammaproteobacteria</taxon>
        <taxon>Alteromonadales</taxon>
        <taxon>Colwelliaceae</taxon>
        <taxon>Colwellia</taxon>
    </lineage>
</organism>
<feature type="chain" id="PRO_5047355281" description="Choice-of-anchor A domain-containing protein" evidence="2">
    <location>
        <begin position="24"/>
        <end position="380"/>
    </location>
</feature>
<keyword evidence="1" id="KW-0812">Transmembrane</keyword>
<keyword evidence="1" id="KW-0472">Membrane</keyword>